<reference evidence="5" key="1">
    <citation type="journal article" date="2011" name="ACS Chem. Biol.">
        <title>Meta-omic Characterization of the Marine Invertebrate Microbial Consortium That Produces the Chemotherapeutic Natural Product ET-743.</title>
        <authorList>
            <person name="Rath C.M."/>
            <person name="Janto B."/>
            <person name="Earl J."/>
            <person name="Ahmed A."/>
            <person name="Hu F.Z."/>
            <person name="Hiller L."/>
            <person name="Dahlgren M."/>
            <person name="Kreft R."/>
            <person name="Yu F."/>
            <person name="Wolff J.J."/>
            <person name="Kweon H.K."/>
            <person name="Christiansen M.A."/>
            <person name="Hakansson K."/>
            <person name="Williams R.M."/>
            <person name="Ehrlich G.D."/>
            <person name="Sherman D.H."/>
        </authorList>
    </citation>
    <scope>NUCLEOTIDE SEQUENCE</scope>
</reference>
<dbReference type="Pfam" id="PF00550">
    <property type="entry name" value="PP-binding"/>
    <property type="match status" value="1"/>
</dbReference>
<evidence type="ECO:0000259" key="4">
    <source>
        <dbReference type="PROSITE" id="PS50075"/>
    </source>
</evidence>
<dbReference type="PROSITE" id="PS00012">
    <property type="entry name" value="PHOSPHOPANTETHEINE"/>
    <property type="match status" value="1"/>
</dbReference>
<dbReference type="InterPro" id="IPR001242">
    <property type="entry name" value="Condensation_dom"/>
</dbReference>
<accession>G8DB18</accession>
<dbReference type="Gene3D" id="3.30.559.30">
    <property type="entry name" value="Nonribosomal peptide synthetase, condensation domain"/>
    <property type="match status" value="1"/>
</dbReference>
<name>G8DB18_9ZZZZ</name>
<keyword evidence="1" id="KW-0596">Phosphopantetheine</keyword>
<dbReference type="InterPro" id="IPR023213">
    <property type="entry name" value="CAT-like_dom_sf"/>
</dbReference>
<feature type="domain" description="Carrier" evidence="4">
    <location>
        <begin position="541"/>
        <end position="617"/>
    </location>
</feature>
<keyword evidence="2" id="KW-0597">Phosphoprotein</keyword>
<dbReference type="SUPFAM" id="SSF47336">
    <property type="entry name" value="ACP-like"/>
    <property type="match status" value="1"/>
</dbReference>
<dbReference type="AlphaFoldDB" id="G8DB18"/>
<proteinExistence type="predicted"/>
<evidence type="ECO:0000313" key="5">
    <source>
        <dbReference type="EMBL" id="ADQ55474.1"/>
    </source>
</evidence>
<dbReference type="PROSITE" id="PS50075">
    <property type="entry name" value="CARRIER"/>
    <property type="match status" value="1"/>
</dbReference>
<organism evidence="5">
    <name type="scientific">uncultured organism</name>
    <dbReference type="NCBI Taxonomy" id="155900"/>
    <lineage>
        <taxon>unclassified sequences</taxon>
        <taxon>environmental samples</taxon>
    </lineage>
</organism>
<dbReference type="GO" id="GO:0044550">
    <property type="term" value="P:secondary metabolite biosynthetic process"/>
    <property type="evidence" value="ECO:0007669"/>
    <property type="project" value="TreeGrafter"/>
</dbReference>
<dbReference type="EMBL" id="HQ609499">
    <property type="protein sequence ID" value="ADQ55474.1"/>
    <property type="molecule type" value="Genomic_DNA"/>
</dbReference>
<protein>
    <submittedName>
        <fullName evidence="5">Non-ribosomal peptide synthase module</fullName>
    </submittedName>
</protein>
<dbReference type="InterPro" id="IPR009081">
    <property type="entry name" value="PP-bd_ACP"/>
</dbReference>
<evidence type="ECO:0000256" key="2">
    <source>
        <dbReference type="ARBA" id="ARBA00022553"/>
    </source>
</evidence>
<keyword evidence="3" id="KW-1133">Transmembrane helix</keyword>
<keyword evidence="3" id="KW-0472">Membrane</keyword>
<keyword evidence="3" id="KW-0812">Transmembrane</keyword>
<dbReference type="GO" id="GO:0043041">
    <property type="term" value="P:amino acid activation for nonribosomal peptide biosynthetic process"/>
    <property type="evidence" value="ECO:0007669"/>
    <property type="project" value="TreeGrafter"/>
</dbReference>
<gene>
    <name evidence="5" type="ORF">ETU_000007</name>
</gene>
<evidence type="ECO:0000256" key="3">
    <source>
        <dbReference type="SAM" id="Phobius"/>
    </source>
</evidence>
<dbReference type="InterPro" id="IPR006162">
    <property type="entry name" value="Ppantetheine_attach_site"/>
</dbReference>
<sequence length="648" mass="76636">MNEKDTLKGSYIFSASPGQERLWFLKELNSQFGPAYNIPALFKINGFLNIISLQKSINKIVERHEILRTALIYDGTKLLQVIKPNFLKTIRYVDCTIKEKRKKFLESSLIQESSVHFNFTQPGIFDLILYKFQEKVYYILINIHHIISDGISLEIFVYELFEYYYFIENKIKIKKKDLEIQFADFVKWNEKWVSSSKYLEYELFWKKKQKDFVLNLTLPKRNRNIDTIIGNNVNFELSTSIIDLLIKESKKLHVSLYAFYLSIFAILIYFFSNQKKFLIGIPLANRKNQQTQNIMGFLANTLVLNIAIDLNQNLSDFIKNNHKNILKLIKLERFPYSSLHKISTNNIHNSEPIFKVMFGYQELENKKFNIKELNIERINFNTIFSKFDISLFMFQKGKQHRGLLECRSHIFSKKESENFYRYFSNICRIAKNTNILIKNIQFYENNDIKFAKNLLKNPDNLYLNKKLLEKVVNFNIKNKKFSILDATYKQVPINIPGILFINHHNTYLKVRLTYDKRLNLIEDNEKDQSNIIENKYHDFIKANSKTEKILENIWKSLLRLNSSLSIHQSFFSIGGHSILVAKMVNNINKKFNIVISIRDIFLHPTISHIASKIESLKEKEIHNTNINPQNLKKEDIVEIYKDINGKKI</sequence>
<dbReference type="PANTHER" id="PTHR45527:SF1">
    <property type="entry name" value="FATTY ACID SYNTHASE"/>
    <property type="match status" value="1"/>
</dbReference>
<dbReference type="Gene3D" id="1.10.1200.10">
    <property type="entry name" value="ACP-like"/>
    <property type="match status" value="1"/>
</dbReference>
<dbReference type="Pfam" id="PF00668">
    <property type="entry name" value="Condensation"/>
    <property type="match status" value="1"/>
</dbReference>
<dbReference type="SUPFAM" id="SSF52777">
    <property type="entry name" value="CoA-dependent acyltransferases"/>
    <property type="match status" value="2"/>
</dbReference>
<feature type="transmembrane region" description="Helical" evidence="3">
    <location>
        <begin position="254"/>
        <end position="272"/>
    </location>
</feature>
<evidence type="ECO:0000256" key="1">
    <source>
        <dbReference type="ARBA" id="ARBA00022450"/>
    </source>
</evidence>
<dbReference type="GO" id="GO:0003824">
    <property type="term" value="F:catalytic activity"/>
    <property type="evidence" value="ECO:0007669"/>
    <property type="project" value="InterPro"/>
</dbReference>
<dbReference type="Gene3D" id="3.30.559.10">
    <property type="entry name" value="Chloramphenicol acetyltransferase-like domain"/>
    <property type="match status" value="1"/>
</dbReference>
<dbReference type="GO" id="GO:0031177">
    <property type="term" value="F:phosphopantetheine binding"/>
    <property type="evidence" value="ECO:0007669"/>
    <property type="project" value="TreeGrafter"/>
</dbReference>
<dbReference type="PANTHER" id="PTHR45527">
    <property type="entry name" value="NONRIBOSOMAL PEPTIDE SYNTHETASE"/>
    <property type="match status" value="1"/>
</dbReference>
<dbReference type="InterPro" id="IPR036736">
    <property type="entry name" value="ACP-like_sf"/>
</dbReference>